<keyword evidence="2" id="KW-0645">Protease</keyword>
<keyword evidence="2" id="KW-0031">Aminopeptidase</keyword>
<keyword evidence="1" id="KW-0732">Signal</keyword>
<feature type="signal peptide" evidence="1">
    <location>
        <begin position="1"/>
        <end position="19"/>
    </location>
</feature>
<evidence type="ECO:0000313" key="3">
    <source>
        <dbReference type="Proteomes" id="UP000240608"/>
    </source>
</evidence>
<evidence type="ECO:0000313" key="2">
    <source>
        <dbReference type="EMBL" id="PTB95676.1"/>
    </source>
</evidence>
<sequence>MKKISLLVLLLGSSLWVYAQKKQLYMPLEIQKAYEKGTRSWDGAPGEKYWQNTVDYTIEVSVDPSDRSIKGSEKITYYNNSPNSISTLVIRLYYDVFKKGGKRAMAVKDQDIGEGVEISALKVNGTEMDLKGQQVSRSGTNMYVFLSEPLTSGTSVNLDIQWSQFVPLTLRRTGVYDSSSYFVGYWYPQIAAYDDIFEWDTFDYTFQTEMYNNLANFDVK</sequence>
<protein>
    <submittedName>
        <fullName evidence="2">Aminopeptidase</fullName>
    </submittedName>
</protein>
<accession>A0A2T4DPI8</accession>
<reference evidence="2 3" key="1">
    <citation type="submission" date="2018-03" db="EMBL/GenBank/DDBJ databases">
        <title>Cross-interface Injection: A General Nanoliter Liquid Handling Method Applied to Single Cells Genome Amplification Automated Nanoliter Liquid Handling Applied to Single Cell Multiple Displacement Amplification.</title>
        <authorList>
            <person name="Yun J."/>
            <person name="Xu P."/>
            <person name="Xu J."/>
            <person name="Dai X."/>
            <person name="Wang Y."/>
            <person name="Zheng X."/>
            <person name="Cao C."/>
            <person name="Yi Q."/>
            <person name="Zhu Y."/>
            <person name="Wang L."/>
            <person name="Dong Z."/>
            <person name="Huang Y."/>
            <person name="Huang L."/>
            <person name="Du W."/>
        </authorList>
    </citation>
    <scope>NUCLEOTIDE SEQUENCE [LARGE SCALE GENOMIC DNA]</scope>
    <source>
        <strain evidence="2 3">Z-D1-2</strain>
    </source>
</reference>
<proteinExistence type="predicted"/>
<gene>
    <name evidence="2" type="ORF">C9994_10645</name>
</gene>
<feature type="chain" id="PRO_5015492726" evidence="1">
    <location>
        <begin position="20"/>
        <end position="220"/>
    </location>
</feature>
<name>A0A2T4DPI8_9BACT</name>
<dbReference type="GO" id="GO:0004177">
    <property type="term" value="F:aminopeptidase activity"/>
    <property type="evidence" value="ECO:0007669"/>
    <property type="project" value="UniProtKB-KW"/>
</dbReference>
<organism evidence="2 3">
    <name type="scientific">Marivirga lumbricoides</name>
    <dbReference type="NCBI Taxonomy" id="1046115"/>
    <lineage>
        <taxon>Bacteria</taxon>
        <taxon>Pseudomonadati</taxon>
        <taxon>Bacteroidota</taxon>
        <taxon>Cytophagia</taxon>
        <taxon>Cytophagales</taxon>
        <taxon>Marivirgaceae</taxon>
        <taxon>Marivirga</taxon>
    </lineage>
</organism>
<feature type="non-terminal residue" evidence="2">
    <location>
        <position position="220"/>
    </location>
</feature>
<dbReference type="AlphaFoldDB" id="A0A2T4DPI8"/>
<keyword evidence="2" id="KW-0378">Hydrolase</keyword>
<dbReference type="EMBL" id="PYVU01000094">
    <property type="protein sequence ID" value="PTB95676.1"/>
    <property type="molecule type" value="Genomic_DNA"/>
</dbReference>
<dbReference type="Proteomes" id="UP000240608">
    <property type="component" value="Unassembled WGS sequence"/>
</dbReference>
<evidence type="ECO:0000256" key="1">
    <source>
        <dbReference type="SAM" id="SignalP"/>
    </source>
</evidence>
<comment type="caution">
    <text evidence="2">The sequence shown here is derived from an EMBL/GenBank/DDBJ whole genome shotgun (WGS) entry which is preliminary data.</text>
</comment>